<evidence type="ECO:0000313" key="2">
    <source>
        <dbReference type="Proteomes" id="UP001500635"/>
    </source>
</evidence>
<sequence>MVQLSLFSADQAEPSPADLAGLLAASGQVVEVGGVARVSAVVADDWRADALAEMIVESGLDPQRGRSEEGSPVVGVAQTPALAEIAAAWTRGAVKVVPAGWVPGSRAVRVWALAAGKADGDCYLLGLDPHCPDSYAPLATAMMRTGVAPTLVGTRGARPALRVTGHRRLVRLAEMVGAPPLGALAAEAWPYPF</sequence>
<name>A0ABP8JCX6_9ACTN</name>
<protein>
    <submittedName>
        <fullName evidence="1">Uncharacterized protein</fullName>
    </submittedName>
</protein>
<proteinExistence type="predicted"/>
<accession>A0ABP8JCX6</accession>
<keyword evidence="2" id="KW-1185">Reference proteome</keyword>
<dbReference type="EMBL" id="BAABFR010000016">
    <property type="protein sequence ID" value="GAA4388784.1"/>
    <property type="molecule type" value="Genomic_DNA"/>
</dbReference>
<dbReference type="RefSeq" id="WP_344993078.1">
    <property type="nucleotide sequence ID" value="NZ_BAABFR010000016.1"/>
</dbReference>
<organism evidence="1 2">
    <name type="scientific">Tsukamurella soli</name>
    <dbReference type="NCBI Taxonomy" id="644556"/>
    <lineage>
        <taxon>Bacteria</taxon>
        <taxon>Bacillati</taxon>
        <taxon>Actinomycetota</taxon>
        <taxon>Actinomycetes</taxon>
        <taxon>Mycobacteriales</taxon>
        <taxon>Tsukamurellaceae</taxon>
        <taxon>Tsukamurella</taxon>
    </lineage>
</organism>
<gene>
    <name evidence="1" type="ORF">GCM10023147_14710</name>
</gene>
<comment type="caution">
    <text evidence="1">The sequence shown here is derived from an EMBL/GenBank/DDBJ whole genome shotgun (WGS) entry which is preliminary data.</text>
</comment>
<dbReference type="Proteomes" id="UP001500635">
    <property type="component" value="Unassembled WGS sequence"/>
</dbReference>
<reference evidence="2" key="1">
    <citation type="journal article" date="2019" name="Int. J. Syst. Evol. Microbiol.">
        <title>The Global Catalogue of Microorganisms (GCM) 10K type strain sequencing project: providing services to taxonomists for standard genome sequencing and annotation.</title>
        <authorList>
            <consortium name="The Broad Institute Genomics Platform"/>
            <consortium name="The Broad Institute Genome Sequencing Center for Infectious Disease"/>
            <person name="Wu L."/>
            <person name="Ma J."/>
        </authorList>
    </citation>
    <scope>NUCLEOTIDE SEQUENCE [LARGE SCALE GENOMIC DNA]</scope>
    <source>
        <strain evidence="2">JCM 17688</strain>
    </source>
</reference>
<evidence type="ECO:0000313" key="1">
    <source>
        <dbReference type="EMBL" id="GAA4388784.1"/>
    </source>
</evidence>